<feature type="transmembrane region" description="Helical" evidence="1">
    <location>
        <begin position="50"/>
        <end position="68"/>
    </location>
</feature>
<keyword evidence="1" id="KW-1133">Transmembrane helix</keyword>
<sequence>MIGPRNNTIARAAVDEIDWWSWIKRGCYVLVASLLLALIVGGTFGQTAAAWAQAIGTVAAIAGAAWAAQGEARRAKVADAAETRAFVDAVYAELEVMYRIFRADALNPLLTLQKLDKPTPLALPYPIRESVFVVYPASASRVGKIDDPELRVLIVKTYDRAAQIMHAMSILHKLTVDRDAPILAHPRMQHRREEIHVAMLAFTERLRIEGEALADNMSTLSTKIDAWKGLQR</sequence>
<dbReference type="AlphaFoldDB" id="A0A158I1S8"/>
<evidence type="ECO:0000313" key="2">
    <source>
        <dbReference type="EMBL" id="SAL50051.1"/>
    </source>
</evidence>
<keyword evidence="1" id="KW-0472">Membrane</keyword>
<organism evidence="2 3">
    <name type="scientific">Caballeronia cordobensis</name>
    <name type="common">Burkholderia cordobensis</name>
    <dbReference type="NCBI Taxonomy" id="1353886"/>
    <lineage>
        <taxon>Bacteria</taxon>
        <taxon>Pseudomonadati</taxon>
        <taxon>Pseudomonadota</taxon>
        <taxon>Betaproteobacteria</taxon>
        <taxon>Burkholderiales</taxon>
        <taxon>Burkholderiaceae</taxon>
        <taxon>Caballeronia</taxon>
    </lineage>
</organism>
<dbReference type="Proteomes" id="UP000054740">
    <property type="component" value="Unassembled WGS sequence"/>
</dbReference>
<keyword evidence="1" id="KW-0812">Transmembrane</keyword>
<dbReference type="RefSeq" id="WP_053572579.1">
    <property type="nucleotide sequence ID" value="NZ_FCNY02000010.1"/>
</dbReference>
<evidence type="ECO:0000256" key="1">
    <source>
        <dbReference type="SAM" id="Phobius"/>
    </source>
</evidence>
<gene>
    <name evidence="2" type="ORF">AWB70_04011</name>
</gene>
<proteinExistence type="predicted"/>
<reference evidence="3" key="1">
    <citation type="submission" date="2016-01" db="EMBL/GenBank/DDBJ databases">
        <authorList>
            <person name="Peeters C."/>
        </authorList>
    </citation>
    <scope>NUCLEOTIDE SEQUENCE [LARGE SCALE GENOMIC DNA]</scope>
</reference>
<evidence type="ECO:0000313" key="3">
    <source>
        <dbReference type="Proteomes" id="UP000054740"/>
    </source>
</evidence>
<feature type="transmembrane region" description="Helical" evidence="1">
    <location>
        <begin position="27"/>
        <end position="44"/>
    </location>
</feature>
<dbReference type="EMBL" id="FCNY02000010">
    <property type="protein sequence ID" value="SAL50051.1"/>
    <property type="molecule type" value="Genomic_DNA"/>
</dbReference>
<keyword evidence="3" id="KW-1185">Reference proteome</keyword>
<accession>A0A158I1S8</accession>
<protein>
    <submittedName>
        <fullName evidence="2">Uncharacterized protein</fullName>
    </submittedName>
</protein>
<name>A0A158I1S8_CABCO</name>